<protein>
    <submittedName>
        <fullName evidence="1">Uncharacterized protein</fullName>
    </submittedName>
</protein>
<proteinExistence type="predicted"/>
<evidence type="ECO:0000313" key="1">
    <source>
        <dbReference type="EMBL" id="CAD7806864.1"/>
    </source>
</evidence>
<accession>A0A9N8QUH3</accession>
<comment type="caution">
    <text evidence="1">The sequence shown here is derived from an EMBL/GenBank/DDBJ whole genome shotgun (WGS) entry which is preliminary data.</text>
</comment>
<dbReference type="RefSeq" id="WP_162087966.1">
    <property type="nucleotide sequence ID" value="NZ_CAJIMS010000001.1"/>
</dbReference>
<keyword evidence="2" id="KW-1185">Reference proteome</keyword>
<dbReference type="AlphaFoldDB" id="A0A9N8QUH3"/>
<dbReference type="Proteomes" id="UP000662618">
    <property type="component" value="Unassembled WGS sequence"/>
</dbReference>
<evidence type="ECO:0000313" key="2">
    <source>
        <dbReference type="Proteomes" id="UP000662618"/>
    </source>
</evidence>
<dbReference type="EMBL" id="CAJIMS010000001">
    <property type="protein sequence ID" value="CAD7806864.1"/>
    <property type="molecule type" value="Genomic_DNA"/>
</dbReference>
<sequence>MAYKLYYIEDLESESRKSDLENLGFIVEQYDPERDINNVIDKIDSYNPDIVIMDYRLNNGSENVYYDAPTIAATLRNKHREKFKEIPIILISNEGKIADFYKDFLNQDLFDYAIEKQVLNNQQVYFKGKVLSYINSYIKIKEYAFDILKILGLDEKDSLLLNSLIIKKLEPKQQQVYEYSRFINDNLIYSIGTLIGEDVLAARLGVDKFSEGWTNLLNEFTSFKYKGIFSDIHNRWWSEKLEEWWILVFGTNNLRRLNADERVTLLVDKFKLNLKVVNRTKLSKSTKFWTICKGTNNPIDPFDGIQIIKKDYKPWQEKEYFSKDYALEKIEKEKKFIDETDLKYLKDLAKNL</sequence>
<name>A0A9N8QUH3_9FLAO</name>
<reference evidence="1" key="1">
    <citation type="submission" date="2020-12" db="EMBL/GenBank/DDBJ databases">
        <authorList>
            <person name="Rodrigo-Torres L."/>
            <person name="Arahal R. D."/>
            <person name="Lucena T."/>
        </authorList>
    </citation>
    <scope>NUCLEOTIDE SEQUENCE</scope>
    <source>
        <strain evidence="1">CECT 9390</strain>
    </source>
</reference>
<organism evidence="1 2">
    <name type="scientific">Chryseobacterium aquaeductus</name>
    <dbReference type="NCBI Taxonomy" id="2675056"/>
    <lineage>
        <taxon>Bacteria</taxon>
        <taxon>Pseudomonadati</taxon>
        <taxon>Bacteroidota</taxon>
        <taxon>Flavobacteriia</taxon>
        <taxon>Flavobacteriales</taxon>
        <taxon>Weeksellaceae</taxon>
        <taxon>Chryseobacterium group</taxon>
        <taxon>Chryseobacterium</taxon>
    </lineage>
</organism>
<gene>
    <name evidence="1" type="ORF">CHRY9390_01577</name>
</gene>